<feature type="compositionally biased region" description="Basic and acidic residues" evidence="5">
    <location>
        <begin position="355"/>
        <end position="373"/>
    </location>
</feature>
<dbReference type="PANTHER" id="PTHR13230:SF5">
    <property type="entry name" value="GENERAL TRANSCRIPTION FACTOR 3C POLYPEPTIDE 5"/>
    <property type="match status" value="1"/>
</dbReference>
<feature type="region of interest" description="Disordered" evidence="5">
    <location>
        <begin position="517"/>
        <end position="608"/>
    </location>
</feature>
<name>A0A1V6NUS3_PENDC</name>
<keyword evidence="4" id="KW-0539">Nucleus</keyword>
<dbReference type="Pfam" id="PF17682">
    <property type="entry name" value="Tau95_N"/>
    <property type="match status" value="1"/>
</dbReference>
<evidence type="ECO:0000259" key="6">
    <source>
        <dbReference type="Pfam" id="PF09734"/>
    </source>
</evidence>
<dbReference type="Pfam" id="PF09734">
    <property type="entry name" value="Tau95"/>
    <property type="match status" value="1"/>
</dbReference>
<dbReference type="EMBL" id="MDYL01000035">
    <property type="protein sequence ID" value="OQD68454.1"/>
    <property type="molecule type" value="Genomic_DNA"/>
</dbReference>
<evidence type="ECO:0000259" key="7">
    <source>
        <dbReference type="Pfam" id="PF17682"/>
    </source>
</evidence>
<dbReference type="GO" id="GO:0000127">
    <property type="term" value="C:transcription factor TFIIIC complex"/>
    <property type="evidence" value="ECO:0007669"/>
    <property type="project" value="InterPro"/>
</dbReference>
<feature type="compositionally biased region" description="Acidic residues" evidence="5">
    <location>
        <begin position="587"/>
        <end position="608"/>
    </location>
</feature>
<dbReference type="OMA" id="PPEYFVR"/>
<evidence type="ECO:0000313" key="9">
    <source>
        <dbReference type="Proteomes" id="UP000191522"/>
    </source>
</evidence>
<dbReference type="OrthoDB" id="5598268at2759"/>
<dbReference type="GO" id="GO:0001003">
    <property type="term" value="F:RNA polymerase III type 2 promoter sequence-specific DNA binding"/>
    <property type="evidence" value="ECO:0007669"/>
    <property type="project" value="TreeGrafter"/>
</dbReference>
<dbReference type="Gene3D" id="3.30.200.160">
    <property type="entry name" value="TFIIIC, subcomplex tauA, subunit Sfc1, barrel domain"/>
    <property type="match status" value="1"/>
</dbReference>
<evidence type="ECO:0000256" key="5">
    <source>
        <dbReference type="SAM" id="MobiDB-lite"/>
    </source>
</evidence>
<feature type="compositionally biased region" description="Low complexity" evidence="5">
    <location>
        <begin position="574"/>
        <end position="583"/>
    </location>
</feature>
<proteinExistence type="predicted"/>
<dbReference type="STRING" id="69771.A0A1V6NUS3"/>
<feature type="region of interest" description="Disordered" evidence="5">
    <location>
        <begin position="350"/>
        <end position="388"/>
    </location>
</feature>
<evidence type="ECO:0000256" key="2">
    <source>
        <dbReference type="ARBA" id="ARBA00023125"/>
    </source>
</evidence>
<dbReference type="GO" id="GO:0001002">
    <property type="term" value="F:RNA polymerase III type 1 promoter sequence-specific DNA binding"/>
    <property type="evidence" value="ECO:0007669"/>
    <property type="project" value="TreeGrafter"/>
</dbReference>
<sequence length="608" mass="68115">MDSQHESRTAPFYHVPPRRLVSVEHPAVIQNLDKAVDTLQGNVGIHTILNPPKADTPVNLVLRPEDVMARPIQSISCASNNVLLKVTVPKRTGRKRKRGSNEPFTHAASEDIEGPPPQRTSKDLLRSLQDNASKYQIDAVGGVDRTHVFRGLPDFMWSTTRSPFTNQFRECIIPYNLEKMKQYHVDMSKGATVDVDIIPPPSFTPSDIPFLYMYRQNPTVKQAVGQSGEILTVNTQQPTKIRSHLVSFDIPVVPSKPQEDLAPIETLDPALRATIETVKELFEQRPAWTRRAIRNHLKSDEQQTLLRHAVPYVGYIFRSGAWRDAIIKLGVDPRTSPEYRHYQTFMFRVAGPNEEQARDTTEGRHQTHRRQESENGTSSPGSGQADSHIFTGQLPLIRDGRIWMACDLKDPLLHSILYPPNAPPEFLCSECVPVSNGWFGNGTLGKVKAIMRAKLAALMEDRVAPDSEFERIVQFPDHASSEADLVHFTVDPATSSSKEIQYATEVRAAVKGDPRWRRQNMRETFGLEKRSGRGGPRKKGKLGKMAGIDEDVEPEAEQSEGEEEEMQRKEILEEQVAAAVAARDAAEQEDGDEGDNDDDDGDDVDESD</sequence>
<evidence type="ECO:0000256" key="3">
    <source>
        <dbReference type="ARBA" id="ARBA00023163"/>
    </source>
</evidence>
<dbReference type="InterPro" id="IPR040454">
    <property type="entry name" value="TF_IIIC_Tfc1/Sfc1"/>
</dbReference>
<feature type="domain" description="Transcription factor IIIC subunit 5 HTH" evidence="6">
    <location>
        <begin position="197"/>
        <end position="348"/>
    </location>
</feature>
<dbReference type="GO" id="GO:0006384">
    <property type="term" value="P:transcription initiation at RNA polymerase III promoter"/>
    <property type="evidence" value="ECO:0007669"/>
    <property type="project" value="InterPro"/>
</dbReference>
<keyword evidence="3" id="KW-0804">Transcription</keyword>
<dbReference type="GO" id="GO:0005634">
    <property type="term" value="C:nucleus"/>
    <property type="evidence" value="ECO:0007669"/>
    <property type="project" value="UniProtKB-SubCell"/>
</dbReference>
<comment type="caution">
    <text evidence="8">The sequence shown here is derived from an EMBL/GenBank/DDBJ whole genome shotgun (WGS) entry which is preliminary data.</text>
</comment>
<keyword evidence="9" id="KW-1185">Reference proteome</keyword>
<organism evidence="8 9">
    <name type="scientific">Penicillium decumbens</name>
    <dbReference type="NCBI Taxonomy" id="69771"/>
    <lineage>
        <taxon>Eukaryota</taxon>
        <taxon>Fungi</taxon>
        <taxon>Dikarya</taxon>
        <taxon>Ascomycota</taxon>
        <taxon>Pezizomycotina</taxon>
        <taxon>Eurotiomycetes</taxon>
        <taxon>Eurotiomycetidae</taxon>
        <taxon>Eurotiales</taxon>
        <taxon>Aspergillaceae</taxon>
        <taxon>Penicillium</taxon>
    </lineage>
</organism>
<evidence type="ECO:0008006" key="10">
    <source>
        <dbReference type="Google" id="ProtNLM"/>
    </source>
</evidence>
<dbReference type="Proteomes" id="UP000191522">
    <property type="component" value="Unassembled WGS sequence"/>
</dbReference>
<dbReference type="AlphaFoldDB" id="A0A1V6NUS3"/>
<feature type="compositionally biased region" description="Acidic residues" evidence="5">
    <location>
        <begin position="548"/>
        <end position="565"/>
    </location>
</feature>
<accession>A0A1V6NUS3</accession>
<reference evidence="9" key="1">
    <citation type="journal article" date="2017" name="Nat. Microbiol.">
        <title>Global analysis of biosynthetic gene clusters reveals vast potential of secondary metabolite production in Penicillium species.</title>
        <authorList>
            <person name="Nielsen J.C."/>
            <person name="Grijseels S."/>
            <person name="Prigent S."/>
            <person name="Ji B."/>
            <person name="Dainat J."/>
            <person name="Nielsen K.F."/>
            <person name="Frisvad J.C."/>
            <person name="Workman M."/>
            <person name="Nielsen J."/>
        </authorList>
    </citation>
    <scope>NUCLEOTIDE SEQUENCE [LARGE SCALE GENOMIC DNA]</scope>
    <source>
        <strain evidence="9">IBT 11843</strain>
    </source>
</reference>
<evidence type="ECO:0000256" key="1">
    <source>
        <dbReference type="ARBA" id="ARBA00004123"/>
    </source>
</evidence>
<gene>
    <name evidence="8" type="ORF">PENDEC_c035G02473</name>
</gene>
<protein>
    <recommendedName>
        <fullName evidence="10">Transcription factor IIIC subunit 5 HTH domain-containing protein</fullName>
    </recommendedName>
</protein>
<feature type="domain" description="Transcription factor IIIC subunit Tfc1/Sfc1 triple barrel" evidence="7">
    <location>
        <begin position="21"/>
        <end position="157"/>
    </location>
</feature>
<keyword evidence="2" id="KW-0238">DNA-binding</keyword>
<comment type="subcellular location">
    <subcellularLocation>
        <location evidence="1">Nucleus</location>
    </subcellularLocation>
</comment>
<evidence type="ECO:0000313" key="8">
    <source>
        <dbReference type="EMBL" id="OQD68454.1"/>
    </source>
</evidence>
<dbReference type="PANTHER" id="PTHR13230">
    <property type="entry name" value="GENERAL TRANSCRIPTION FACTOR IIIC, POLYPEPTIDE 5"/>
    <property type="match status" value="1"/>
</dbReference>
<dbReference type="InterPro" id="IPR041499">
    <property type="entry name" value="Tfc1/Sfc1_N"/>
</dbReference>
<dbReference type="InterPro" id="IPR019136">
    <property type="entry name" value="TF_IIIC_su-5_HTH"/>
</dbReference>
<feature type="region of interest" description="Disordered" evidence="5">
    <location>
        <begin position="90"/>
        <end position="120"/>
    </location>
</feature>
<evidence type="ECO:0000256" key="4">
    <source>
        <dbReference type="ARBA" id="ARBA00023242"/>
    </source>
</evidence>
<dbReference type="InterPro" id="IPR042536">
    <property type="entry name" value="TFIIIC_tauA_Sfc1"/>
</dbReference>
<feature type="compositionally biased region" description="Polar residues" evidence="5">
    <location>
        <begin position="374"/>
        <end position="385"/>
    </location>
</feature>